<dbReference type="GO" id="GO:0044780">
    <property type="term" value="P:bacterial-type flagellum assembly"/>
    <property type="evidence" value="ECO:0007669"/>
    <property type="project" value="InterPro"/>
</dbReference>
<evidence type="ECO:0008006" key="3">
    <source>
        <dbReference type="Google" id="ProtNLM"/>
    </source>
</evidence>
<name>A0A3B1CII3_9ZZZZ</name>
<dbReference type="InterPro" id="IPR007809">
    <property type="entry name" value="FlgN-like"/>
</dbReference>
<dbReference type="AlphaFoldDB" id="A0A3B1CII3"/>
<organism evidence="2">
    <name type="scientific">hydrothermal vent metagenome</name>
    <dbReference type="NCBI Taxonomy" id="652676"/>
    <lineage>
        <taxon>unclassified sequences</taxon>
        <taxon>metagenomes</taxon>
        <taxon>ecological metagenomes</taxon>
    </lineage>
</organism>
<gene>
    <name evidence="2" type="ORF">MNBD_NITROSPINAE03-8</name>
</gene>
<protein>
    <recommendedName>
        <fullName evidence="3">Flagellar biosynthesis protein FlgN</fullName>
    </recommendedName>
</protein>
<dbReference type="SUPFAM" id="SSF140566">
    <property type="entry name" value="FlgN-like"/>
    <property type="match status" value="1"/>
</dbReference>
<evidence type="ECO:0000256" key="1">
    <source>
        <dbReference type="ARBA" id="ARBA00022795"/>
    </source>
</evidence>
<proteinExistence type="predicted"/>
<keyword evidence="1" id="KW-1005">Bacterial flagellum biogenesis</keyword>
<evidence type="ECO:0000313" key="2">
    <source>
        <dbReference type="EMBL" id="VAX22470.1"/>
    </source>
</evidence>
<dbReference type="Pfam" id="PF05130">
    <property type="entry name" value="FlgN"/>
    <property type="match status" value="1"/>
</dbReference>
<reference evidence="2" key="1">
    <citation type="submission" date="2018-06" db="EMBL/GenBank/DDBJ databases">
        <authorList>
            <person name="Zhirakovskaya E."/>
        </authorList>
    </citation>
    <scope>NUCLEOTIDE SEQUENCE</scope>
</reference>
<sequence>MSLTRHISEMADILSRNIELYEQMAEQLNKERHDFVSHSVENLNENLKRKEAIVLKLGTLEETRQRVVRSVAKVVEVDKKELTLLKLIELATGPLKERLTALRQKLKEVIEKTNELNYFNRGLIERLMKLNYAAAERLQNLIEPEDTYVRHGKAGSNLKSGRIVEQTF</sequence>
<dbReference type="EMBL" id="UOGB01000240">
    <property type="protein sequence ID" value="VAX22470.1"/>
    <property type="molecule type" value="Genomic_DNA"/>
</dbReference>
<dbReference type="Gene3D" id="1.20.58.300">
    <property type="entry name" value="FlgN-like"/>
    <property type="match status" value="1"/>
</dbReference>
<accession>A0A3B1CII3</accession>
<dbReference type="InterPro" id="IPR036679">
    <property type="entry name" value="FlgN-like_sf"/>
</dbReference>